<evidence type="ECO:0000313" key="11">
    <source>
        <dbReference type="Proteomes" id="UP000239504"/>
    </source>
</evidence>
<evidence type="ECO:0000259" key="9">
    <source>
        <dbReference type="SMART" id="SM00859"/>
    </source>
</evidence>
<dbReference type="InterPro" id="IPR023013">
    <property type="entry name" value="AGPR_AS"/>
</dbReference>
<keyword evidence="11" id="KW-1185">Reference proteome</keyword>
<evidence type="ECO:0000256" key="2">
    <source>
        <dbReference type="ARBA" id="ARBA00022571"/>
    </source>
</evidence>
<evidence type="ECO:0000256" key="1">
    <source>
        <dbReference type="ARBA" id="ARBA00004862"/>
    </source>
</evidence>
<keyword evidence="4 7" id="KW-0521">NADP</keyword>
<evidence type="ECO:0000313" key="10">
    <source>
        <dbReference type="EMBL" id="PQA89702.1"/>
    </source>
</evidence>
<dbReference type="FunFam" id="3.30.360.10:FF:000014">
    <property type="entry name" value="N-acetyl-gamma-glutamyl-phosphate reductase"/>
    <property type="match status" value="1"/>
</dbReference>
<sequence>MTRQLEIAILGAAGYAGVNLVRLALSHPNIKIKALGTRRKDGEHLREIWPQFLGSPLPPLRHIDEIDYSSVDVAFSCMPHGVSAQRLSQLTSPHIIDLSADFRLDCPETYAQWYDAAHPCPDLLSTAVYGLSEFAKEYLPRSRLVACPGCYPTAVLLSLLPLVENGLIDTTRIVINALSGLSGAGRSGNNSHLFSEANESVQPYNVGHHRHVPEIEQELSKRAKKTVSISFTPHLVPMTRGELTTTVVELCSGVSVDDLQTTLSSRYDCDPFVYVLQDDACPSTDMVRGTNNCVLSAFSAGPPGQAVIIAAIDNLVKGAAGQAIQNMNLLFGFPETAGLKSAPLMP</sequence>
<name>A0A2S7KB15_9PROT</name>
<keyword evidence="7" id="KW-0963">Cytoplasm</keyword>
<dbReference type="RefSeq" id="WP_104828404.1">
    <property type="nucleotide sequence ID" value="NZ_PJCH01000001.1"/>
</dbReference>
<dbReference type="PANTHER" id="PTHR32338:SF10">
    <property type="entry name" value="N-ACETYL-GAMMA-GLUTAMYL-PHOSPHATE REDUCTASE, CHLOROPLASTIC-RELATED"/>
    <property type="match status" value="1"/>
</dbReference>
<dbReference type="GO" id="GO:0003942">
    <property type="term" value="F:N-acetyl-gamma-glutamyl-phosphate reductase activity"/>
    <property type="evidence" value="ECO:0007669"/>
    <property type="project" value="UniProtKB-UniRule"/>
</dbReference>
<comment type="function">
    <text evidence="7">Catalyzes the NADPH-dependent reduction of N-acetyl-5-glutamyl phosphate to yield N-acetyl-L-glutamate 5-semialdehyde.</text>
</comment>
<keyword evidence="5 7" id="KW-0560">Oxidoreductase</keyword>
<proteinExistence type="inferred from homology"/>
<dbReference type="CDD" id="cd17895">
    <property type="entry name" value="AGPR_1_N"/>
    <property type="match status" value="1"/>
</dbReference>
<keyword evidence="3 7" id="KW-0028">Amino-acid biosynthesis</keyword>
<reference evidence="10 11" key="1">
    <citation type="submission" date="2017-12" db="EMBL/GenBank/DDBJ databases">
        <authorList>
            <person name="Hurst M.R.H."/>
        </authorList>
    </citation>
    <scope>NUCLEOTIDE SEQUENCE [LARGE SCALE GENOMIC DNA]</scope>
    <source>
        <strain evidence="10 11">SY-3-19</strain>
    </source>
</reference>
<evidence type="ECO:0000256" key="6">
    <source>
        <dbReference type="ARBA" id="ARBA00050557"/>
    </source>
</evidence>
<dbReference type="AlphaFoldDB" id="A0A2S7KB15"/>
<accession>A0A2S7KB15</accession>
<dbReference type="InterPro" id="IPR000706">
    <property type="entry name" value="AGPR_type-1"/>
</dbReference>
<dbReference type="GO" id="GO:0051287">
    <property type="term" value="F:NAD binding"/>
    <property type="evidence" value="ECO:0007669"/>
    <property type="project" value="InterPro"/>
</dbReference>
<dbReference type="HAMAP" id="MF_00150">
    <property type="entry name" value="ArgC_type1"/>
    <property type="match status" value="1"/>
</dbReference>
<organism evidence="10 11">
    <name type="scientific">Hyphococcus luteus</name>
    <dbReference type="NCBI Taxonomy" id="2058213"/>
    <lineage>
        <taxon>Bacteria</taxon>
        <taxon>Pseudomonadati</taxon>
        <taxon>Pseudomonadota</taxon>
        <taxon>Alphaproteobacteria</taxon>
        <taxon>Parvularculales</taxon>
        <taxon>Parvularculaceae</taxon>
        <taxon>Hyphococcus</taxon>
    </lineage>
</organism>
<dbReference type="Pfam" id="PF01118">
    <property type="entry name" value="Semialdhyde_dh"/>
    <property type="match status" value="1"/>
</dbReference>
<dbReference type="EMBL" id="PJCH01000001">
    <property type="protein sequence ID" value="PQA89702.1"/>
    <property type="molecule type" value="Genomic_DNA"/>
</dbReference>
<dbReference type="InterPro" id="IPR058924">
    <property type="entry name" value="AGPR_dimerisation_dom"/>
</dbReference>
<gene>
    <name evidence="7" type="primary">argC</name>
    <name evidence="10" type="ORF">CW354_02265</name>
</gene>
<dbReference type="Proteomes" id="UP000239504">
    <property type="component" value="Unassembled WGS sequence"/>
</dbReference>
<dbReference type="Pfam" id="PF22698">
    <property type="entry name" value="Semialdhyde_dhC_1"/>
    <property type="match status" value="1"/>
</dbReference>
<evidence type="ECO:0000256" key="7">
    <source>
        <dbReference type="HAMAP-Rule" id="MF_00150"/>
    </source>
</evidence>
<dbReference type="NCBIfam" id="TIGR01850">
    <property type="entry name" value="argC"/>
    <property type="match status" value="1"/>
</dbReference>
<comment type="pathway">
    <text evidence="1 7">Amino-acid biosynthesis; L-arginine biosynthesis; N(2)-acetyl-L-ornithine from L-glutamate: step 3/4.</text>
</comment>
<dbReference type="Gene3D" id="3.30.360.10">
    <property type="entry name" value="Dihydrodipicolinate Reductase, domain 2"/>
    <property type="match status" value="1"/>
</dbReference>
<dbReference type="InterPro" id="IPR036291">
    <property type="entry name" value="NAD(P)-bd_dom_sf"/>
</dbReference>
<dbReference type="GO" id="GO:0070401">
    <property type="term" value="F:NADP+ binding"/>
    <property type="evidence" value="ECO:0007669"/>
    <property type="project" value="InterPro"/>
</dbReference>
<keyword evidence="2 7" id="KW-0055">Arginine biosynthesis</keyword>
<dbReference type="CDD" id="cd23934">
    <property type="entry name" value="AGPR_1_C"/>
    <property type="match status" value="1"/>
</dbReference>
<protein>
    <recommendedName>
        <fullName evidence="7">N-acetyl-gamma-glutamyl-phosphate reductase</fullName>
        <shortName evidence="7">AGPR</shortName>
        <ecNumber evidence="7">1.2.1.38</ecNumber>
    </recommendedName>
    <alternativeName>
        <fullName evidence="7">N-acetyl-glutamate semialdehyde dehydrogenase</fullName>
        <shortName evidence="7">NAGSA dehydrogenase</shortName>
    </alternativeName>
</protein>
<dbReference type="InterPro" id="IPR050085">
    <property type="entry name" value="AGPR"/>
</dbReference>
<dbReference type="PANTHER" id="PTHR32338">
    <property type="entry name" value="N-ACETYL-GAMMA-GLUTAMYL-PHOSPHATE REDUCTASE, CHLOROPLASTIC-RELATED-RELATED"/>
    <property type="match status" value="1"/>
</dbReference>
<dbReference type="SUPFAM" id="SSF55347">
    <property type="entry name" value="Glyceraldehyde-3-phosphate dehydrogenase-like, C-terminal domain"/>
    <property type="match status" value="1"/>
</dbReference>
<dbReference type="Gene3D" id="3.40.50.720">
    <property type="entry name" value="NAD(P)-binding Rossmann-like Domain"/>
    <property type="match status" value="1"/>
</dbReference>
<comment type="caution">
    <text evidence="10">The sequence shown here is derived from an EMBL/GenBank/DDBJ whole genome shotgun (WGS) entry which is preliminary data.</text>
</comment>
<comment type="similarity">
    <text evidence="7">Belongs to the NAGSA dehydrogenase family. Type 1 subfamily.</text>
</comment>
<dbReference type="OrthoDB" id="9801289at2"/>
<dbReference type="EC" id="1.2.1.38" evidence="7"/>
<feature type="domain" description="Semialdehyde dehydrogenase NAD-binding" evidence="9">
    <location>
        <begin position="6"/>
        <end position="142"/>
    </location>
</feature>
<evidence type="ECO:0000256" key="3">
    <source>
        <dbReference type="ARBA" id="ARBA00022605"/>
    </source>
</evidence>
<evidence type="ECO:0000256" key="4">
    <source>
        <dbReference type="ARBA" id="ARBA00022857"/>
    </source>
</evidence>
<evidence type="ECO:0000256" key="5">
    <source>
        <dbReference type="ARBA" id="ARBA00023002"/>
    </source>
</evidence>
<dbReference type="UniPathway" id="UPA00068">
    <property type="reaction ID" value="UER00108"/>
</dbReference>
<comment type="subcellular location">
    <subcellularLocation>
        <location evidence="7">Cytoplasm</location>
    </subcellularLocation>
</comment>
<dbReference type="GO" id="GO:0005737">
    <property type="term" value="C:cytoplasm"/>
    <property type="evidence" value="ECO:0007669"/>
    <property type="project" value="UniProtKB-SubCell"/>
</dbReference>
<evidence type="ECO:0000256" key="8">
    <source>
        <dbReference type="PROSITE-ProRule" id="PRU10010"/>
    </source>
</evidence>
<dbReference type="InterPro" id="IPR000534">
    <property type="entry name" value="Semialdehyde_DH_NAD-bd"/>
</dbReference>
<feature type="active site" evidence="7 8">
    <location>
        <position position="150"/>
    </location>
</feature>
<dbReference type="GO" id="GO:0006526">
    <property type="term" value="P:L-arginine biosynthetic process"/>
    <property type="evidence" value="ECO:0007669"/>
    <property type="project" value="UniProtKB-UniRule"/>
</dbReference>
<dbReference type="SUPFAM" id="SSF51735">
    <property type="entry name" value="NAD(P)-binding Rossmann-fold domains"/>
    <property type="match status" value="1"/>
</dbReference>
<dbReference type="PROSITE" id="PS01224">
    <property type="entry name" value="ARGC"/>
    <property type="match status" value="1"/>
</dbReference>
<comment type="catalytic activity">
    <reaction evidence="6 7">
        <text>N-acetyl-L-glutamate 5-semialdehyde + phosphate + NADP(+) = N-acetyl-L-glutamyl 5-phosphate + NADPH + H(+)</text>
        <dbReference type="Rhea" id="RHEA:21588"/>
        <dbReference type="ChEBI" id="CHEBI:15378"/>
        <dbReference type="ChEBI" id="CHEBI:29123"/>
        <dbReference type="ChEBI" id="CHEBI:43474"/>
        <dbReference type="ChEBI" id="CHEBI:57783"/>
        <dbReference type="ChEBI" id="CHEBI:57936"/>
        <dbReference type="ChEBI" id="CHEBI:58349"/>
        <dbReference type="EC" id="1.2.1.38"/>
    </reaction>
</comment>
<dbReference type="SMART" id="SM00859">
    <property type="entry name" value="Semialdhyde_dh"/>
    <property type="match status" value="1"/>
</dbReference>